<sequence>MVIEIPFRAVTAVPGSENPRRSRGFTIESLIGTDLERNNKRDSVCSQPAHHHPPLPPPPPPPPVGHVSSNGALTSPLLPLGANSLSSSSSSASSPSSSSSSLSSSSVSPNGNHHTASSGGPVTSTSLTTSFSNPVGATGTTGSSAGLHYPLKCVQNTEDYYRGTASGFTPVRLCNHPLGSAVTVAAAAAAAAAAGTAPTWTGVLPPTSPAAAAAAAAAMGPVNMSLYRDHTLFNPWMFARCAGYLGHRYPVIYVVRETSRDYSRISTGQQAYHSAHIGNSMSLFGHYWFIPGLCETLGFMNEIHGLGETLAFINEIHWFGETLRFPERDPRARRNARAFLNDNHVLRETLGFPERKRGFLERDPLARRNVMAFE</sequence>
<evidence type="ECO:0000313" key="2">
    <source>
        <dbReference type="EMBL" id="CAE1330017.1"/>
    </source>
</evidence>
<feature type="compositionally biased region" description="Pro residues" evidence="1">
    <location>
        <begin position="54"/>
        <end position="64"/>
    </location>
</feature>
<feature type="region of interest" description="Disordered" evidence="1">
    <location>
        <begin position="14"/>
        <end position="130"/>
    </location>
</feature>
<feature type="compositionally biased region" description="Polar residues" evidence="1">
    <location>
        <begin position="112"/>
        <end position="130"/>
    </location>
</feature>
<accession>A0A812ER70</accession>
<reference evidence="2" key="1">
    <citation type="submission" date="2021-01" db="EMBL/GenBank/DDBJ databases">
        <authorList>
            <person name="Li R."/>
            <person name="Bekaert M."/>
        </authorList>
    </citation>
    <scope>NUCLEOTIDE SEQUENCE</scope>
    <source>
        <strain evidence="2">Farmed</strain>
    </source>
</reference>
<dbReference type="AlphaFoldDB" id="A0A812ER70"/>
<comment type="caution">
    <text evidence="2">The sequence shown here is derived from an EMBL/GenBank/DDBJ whole genome shotgun (WGS) entry which is preliminary data.</text>
</comment>
<feature type="compositionally biased region" description="Low complexity" evidence="1">
    <location>
        <begin position="75"/>
        <end position="111"/>
    </location>
</feature>
<name>A0A812ER70_ACAPH</name>
<evidence type="ECO:0000313" key="3">
    <source>
        <dbReference type="Proteomes" id="UP000597762"/>
    </source>
</evidence>
<protein>
    <submittedName>
        <fullName evidence="2">Uncharacterized protein</fullName>
    </submittedName>
</protein>
<gene>
    <name evidence="2" type="ORF">SPHA_79403</name>
</gene>
<proteinExistence type="predicted"/>
<keyword evidence="3" id="KW-1185">Reference proteome</keyword>
<feature type="compositionally biased region" description="Basic and acidic residues" evidence="1">
    <location>
        <begin position="34"/>
        <end position="43"/>
    </location>
</feature>
<organism evidence="2 3">
    <name type="scientific">Acanthosepion pharaonis</name>
    <name type="common">Pharaoh cuttlefish</name>
    <name type="synonym">Sepia pharaonis</name>
    <dbReference type="NCBI Taxonomy" id="158019"/>
    <lineage>
        <taxon>Eukaryota</taxon>
        <taxon>Metazoa</taxon>
        <taxon>Spiralia</taxon>
        <taxon>Lophotrochozoa</taxon>
        <taxon>Mollusca</taxon>
        <taxon>Cephalopoda</taxon>
        <taxon>Coleoidea</taxon>
        <taxon>Decapodiformes</taxon>
        <taxon>Sepiida</taxon>
        <taxon>Sepiina</taxon>
        <taxon>Sepiidae</taxon>
        <taxon>Acanthosepion</taxon>
    </lineage>
</organism>
<dbReference type="Proteomes" id="UP000597762">
    <property type="component" value="Unassembled WGS sequence"/>
</dbReference>
<dbReference type="EMBL" id="CAHIKZ030005566">
    <property type="protein sequence ID" value="CAE1330017.1"/>
    <property type="molecule type" value="Genomic_DNA"/>
</dbReference>
<evidence type="ECO:0000256" key="1">
    <source>
        <dbReference type="SAM" id="MobiDB-lite"/>
    </source>
</evidence>